<dbReference type="AlphaFoldDB" id="A0A843X1H5"/>
<reference evidence="18" key="1">
    <citation type="submission" date="2017-07" db="EMBL/GenBank/DDBJ databases">
        <title>Taro Niue Genome Assembly and Annotation.</title>
        <authorList>
            <person name="Atibalentja N."/>
            <person name="Keating K."/>
            <person name="Fields C.J."/>
        </authorList>
    </citation>
    <scope>NUCLEOTIDE SEQUENCE</scope>
    <source>
        <strain evidence="18">Niue_2</strain>
        <tissue evidence="18">Leaf</tissue>
    </source>
</reference>
<dbReference type="UniPathway" id="UPA00378"/>
<dbReference type="PANTHER" id="PTHR13872:SF48">
    <property type="entry name" value="DOLICHYL-DIPHOSPHOOLIGOSACCHARIDE--PROTEIN GLYCOSYLTRANSFERASE SUBUNIT STT3A"/>
    <property type="match status" value="1"/>
</dbReference>
<accession>A0A843X1H5</accession>
<keyword evidence="13 16" id="KW-0472">Membrane</keyword>
<evidence type="ECO:0000256" key="12">
    <source>
        <dbReference type="ARBA" id="ARBA00022989"/>
    </source>
</evidence>
<keyword evidence="19" id="KW-1185">Reference proteome</keyword>
<evidence type="ECO:0000256" key="5">
    <source>
        <dbReference type="ARBA" id="ARBA00010810"/>
    </source>
</evidence>
<comment type="pathway">
    <text evidence="4">Protein modification; protein glycosylation.</text>
</comment>
<evidence type="ECO:0000256" key="7">
    <source>
        <dbReference type="ARBA" id="ARBA00022676"/>
    </source>
</evidence>
<dbReference type="GO" id="GO:0046872">
    <property type="term" value="F:metal ion binding"/>
    <property type="evidence" value="ECO:0007669"/>
    <property type="project" value="UniProtKB-KW"/>
</dbReference>
<evidence type="ECO:0000256" key="14">
    <source>
        <dbReference type="ARBA" id="ARBA00023211"/>
    </source>
</evidence>
<evidence type="ECO:0000256" key="11">
    <source>
        <dbReference type="ARBA" id="ARBA00022842"/>
    </source>
</evidence>
<evidence type="ECO:0000256" key="8">
    <source>
        <dbReference type="ARBA" id="ARBA00022679"/>
    </source>
</evidence>
<evidence type="ECO:0000259" key="17">
    <source>
        <dbReference type="Pfam" id="PF02516"/>
    </source>
</evidence>
<comment type="similarity">
    <text evidence="5">Belongs to the STT3 family.</text>
</comment>
<evidence type="ECO:0000256" key="10">
    <source>
        <dbReference type="ARBA" id="ARBA00022723"/>
    </source>
</evidence>
<evidence type="ECO:0000256" key="9">
    <source>
        <dbReference type="ARBA" id="ARBA00022692"/>
    </source>
</evidence>
<keyword evidence="11" id="KW-0460">Magnesium</keyword>
<dbReference type="EC" id="2.4.99.18" evidence="6"/>
<dbReference type="EMBL" id="NMUH01005577">
    <property type="protein sequence ID" value="MQM13138.1"/>
    <property type="molecule type" value="Genomic_DNA"/>
</dbReference>
<comment type="catalytic activity">
    <reaction evidence="15">
        <text>a di-trans,poly-cis-dolichyl diphosphooligosaccharide + L-asparaginyl-[protein] = N(4)-(oligosaccharide-(1-&gt;4)-N-acetyl-beta-D-glucosaminyl-(1-&gt;4)-N-acetyl-beta-D-glucosaminyl)-L-asparaginyl-[protein] + a di-trans,poly-cis-dolichyl diphosphate + H(+)</text>
        <dbReference type="Rhea" id="RHEA:22980"/>
        <dbReference type="Rhea" id="RHEA-COMP:12804"/>
        <dbReference type="Rhea" id="RHEA-COMP:12805"/>
        <dbReference type="Rhea" id="RHEA-COMP:19506"/>
        <dbReference type="Rhea" id="RHEA-COMP:19509"/>
        <dbReference type="ChEBI" id="CHEBI:15378"/>
        <dbReference type="ChEBI" id="CHEBI:50347"/>
        <dbReference type="ChEBI" id="CHEBI:57497"/>
        <dbReference type="ChEBI" id="CHEBI:57570"/>
        <dbReference type="ChEBI" id="CHEBI:132529"/>
        <dbReference type="EC" id="2.4.99.18"/>
    </reaction>
</comment>
<evidence type="ECO:0000256" key="1">
    <source>
        <dbReference type="ARBA" id="ARBA00001936"/>
    </source>
</evidence>
<keyword evidence="9 16" id="KW-0812">Transmembrane</keyword>
<comment type="caution">
    <text evidence="18">The sequence shown here is derived from an EMBL/GenBank/DDBJ whole genome shotgun (WGS) entry which is preliminary data.</text>
</comment>
<name>A0A843X1H5_COLES</name>
<gene>
    <name evidence="18" type="ORF">Taro_046059</name>
</gene>
<dbReference type="Proteomes" id="UP000652761">
    <property type="component" value="Unassembled WGS sequence"/>
</dbReference>
<keyword evidence="12 16" id="KW-1133">Transmembrane helix</keyword>
<evidence type="ECO:0000256" key="2">
    <source>
        <dbReference type="ARBA" id="ARBA00001946"/>
    </source>
</evidence>
<feature type="domain" description="Oligosaccharyl transferase STT3 N-terminal" evidence="17">
    <location>
        <begin position="22"/>
        <end position="108"/>
    </location>
</feature>
<evidence type="ECO:0000256" key="3">
    <source>
        <dbReference type="ARBA" id="ARBA00004127"/>
    </source>
</evidence>
<evidence type="ECO:0000256" key="13">
    <source>
        <dbReference type="ARBA" id="ARBA00023136"/>
    </source>
</evidence>
<evidence type="ECO:0000313" key="18">
    <source>
        <dbReference type="EMBL" id="MQM13138.1"/>
    </source>
</evidence>
<organism evidence="18 19">
    <name type="scientific">Colocasia esculenta</name>
    <name type="common">Wild taro</name>
    <name type="synonym">Arum esculentum</name>
    <dbReference type="NCBI Taxonomy" id="4460"/>
    <lineage>
        <taxon>Eukaryota</taxon>
        <taxon>Viridiplantae</taxon>
        <taxon>Streptophyta</taxon>
        <taxon>Embryophyta</taxon>
        <taxon>Tracheophyta</taxon>
        <taxon>Spermatophyta</taxon>
        <taxon>Magnoliopsida</taxon>
        <taxon>Liliopsida</taxon>
        <taxon>Araceae</taxon>
        <taxon>Aroideae</taxon>
        <taxon>Colocasieae</taxon>
        <taxon>Colocasia</taxon>
    </lineage>
</organism>
<evidence type="ECO:0000256" key="15">
    <source>
        <dbReference type="ARBA" id="ARBA00048829"/>
    </source>
</evidence>
<feature type="transmembrane region" description="Helical" evidence="16">
    <location>
        <begin position="17"/>
        <end position="40"/>
    </location>
</feature>
<keyword evidence="8" id="KW-0808">Transferase</keyword>
<dbReference type="GO" id="GO:0016020">
    <property type="term" value="C:membrane"/>
    <property type="evidence" value="ECO:0007669"/>
    <property type="project" value="InterPro"/>
</dbReference>
<evidence type="ECO:0000256" key="6">
    <source>
        <dbReference type="ARBA" id="ARBA00012605"/>
    </source>
</evidence>
<evidence type="ECO:0000256" key="4">
    <source>
        <dbReference type="ARBA" id="ARBA00004922"/>
    </source>
</evidence>
<dbReference type="InterPro" id="IPR003674">
    <property type="entry name" value="Oligo_trans_STT3"/>
</dbReference>
<protein>
    <recommendedName>
        <fullName evidence="6">dolichyl-diphosphooligosaccharide--protein glycotransferase</fullName>
        <ecNumber evidence="6">2.4.99.18</ecNumber>
    </recommendedName>
</protein>
<dbReference type="GO" id="GO:0004579">
    <property type="term" value="F:dolichyl-diphosphooligosaccharide-protein glycotransferase activity"/>
    <property type="evidence" value="ECO:0007669"/>
    <property type="project" value="UniProtKB-EC"/>
</dbReference>
<evidence type="ECO:0000256" key="16">
    <source>
        <dbReference type="SAM" id="Phobius"/>
    </source>
</evidence>
<dbReference type="OrthoDB" id="10261066at2759"/>
<dbReference type="GO" id="GO:0012505">
    <property type="term" value="C:endomembrane system"/>
    <property type="evidence" value="ECO:0007669"/>
    <property type="project" value="UniProtKB-SubCell"/>
</dbReference>
<dbReference type="Pfam" id="PF02516">
    <property type="entry name" value="STT3"/>
    <property type="match status" value="1"/>
</dbReference>
<dbReference type="InterPro" id="IPR048307">
    <property type="entry name" value="STT3_N"/>
</dbReference>
<keyword evidence="7" id="KW-0328">Glycosyltransferase</keyword>
<comment type="subcellular location">
    <subcellularLocation>
        <location evidence="3">Endomembrane system</location>
        <topology evidence="3">Multi-pass membrane protein</topology>
    </subcellularLocation>
</comment>
<dbReference type="PANTHER" id="PTHR13872">
    <property type="entry name" value="DOLICHYL-DIPHOSPHOOLIGOSACCHARIDE--PROTEIN GLYCOSYLTRANSFERASE SUBUNIT"/>
    <property type="match status" value="1"/>
</dbReference>
<evidence type="ECO:0000313" key="19">
    <source>
        <dbReference type="Proteomes" id="UP000652761"/>
    </source>
</evidence>
<keyword evidence="14" id="KW-0464">Manganese</keyword>
<comment type="cofactor">
    <cofactor evidence="2">
        <name>Mg(2+)</name>
        <dbReference type="ChEBI" id="CHEBI:18420"/>
    </cofactor>
</comment>
<sequence>MAVAEEAKGVPSTLRNAFGNVLCFFALLLIVILAFSIRLFSVIKYESLVHEFDPYFNYRVTQYLTKSEIYDFWNWFDDRAWYPLGRVIGGTVYPGLTLTAGSLWWFVETDGKGFDRVRRTEIGKKHFKLTHFEEYFFNDILVVATGHAALQAEEAMAMMQLSCDSHDSLKDDYVNKEQKHASFGTTYYYQTSLEKEEYANFIEAQRQLHIQRMLPDMGPSYTISWGAFKNVFEEQEIQAWPIITHHASLLSPAFYMSNPHP</sequence>
<comment type="cofactor">
    <cofactor evidence="1">
        <name>Mn(2+)</name>
        <dbReference type="ChEBI" id="CHEBI:29035"/>
    </cofactor>
</comment>
<keyword evidence="10" id="KW-0479">Metal-binding</keyword>
<proteinExistence type="inferred from homology"/>